<evidence type="ECO:0000313" key="2">
    <source>
        <dbReference type="Proteomes" id="UP001604277"/>
    </source>
</evidence>
<sequence length="115" mass="13130">MKGAKREEYASHSTSLIRSVWFLSNRRPLEGLPLLHLVEAKVALITLERAAAATPPKRSKTTAPQPTFNLDYFLLSNELHCHCNKLKPKHRKIIQKLKKEGTFPFSEEEGEKAHK</sequence>
<accession>A0ABD1T9S5</accession>
<name>A0ABD1T9S5_9LAMI</name>
<reference evidence="2" key="1">
    <citation type="submission" date="2024-07" db="EMBL/GenBank/DDBJ databases">
        <title>Two chromosome-level genome assemblies of Korean endemic species Abeliophyllum distichum and Forsythia ovata (Oleaceae).</title>
        <authorList>
            <person name="Jang H."/>
        </authorList>
    </citation>
    <scope>NUCLEOTIDE SEQUENCE [LARGE SCALE GENOMIC DNA]</scope>
</reference>
<evidence type="ECO:0000313" key="1">
    <source>
        <dbReference type="EMBL" id="KAL2509488.1"/>
    </source>
</evidence>
<proteinExistence type="predicted"/>
<organism evidence="1 2">
    <name type="scientific">Forsythia ovata</name>
    <dbReference type="NCBI Taxonomy" id="205694"/>
    <lineage>
        <taxon>Eukaryota</taxon>
        <taxon>Viridiplantae</taxon>
        <taxon>Streptophyta</taxon>
        <taxon>Embryophyta</taxon>
        <taxon>Tracheophyta</taxon>
        <taxon>Spermatophyta</taxon>
        <taxon>Magnoliopsida</taxon>
        <taxon>eudicotyledons</taxon>
        <taxon>Gunneridae</taxon>
        <taxon>Pentapetalae</taxon>
        <taxon>asterids</taxon>
        <taxon>lamiids</taxon>
        <taxon>Lamiales</taxon>
        <taxon>Oleaceae</taxon>
        <taxon>Forsythieae</taxon>
        <taxon>Forsythia</taxon>
    </lineage>
</organism>
<protein>
    <submittedName>
        <fullName evidence="1">Uncharacterized protein</fullName>
    </submittedName>
</protein>
<dbReference type="AlphaFoldDB" id="A0ABD1T9S5"/>
<comment type="caution">
    <text evidence="1">The sequence shown here is derived from an EMBL/GenBank/DDBJ whole genome shotgun (WGS) entry which is preliminary data.</text>
</comment>
<dbReference type="EMBL" id="JBFOLJ010000009">
    <property type="protein sequence ID" value="KAL2509488.1"/>
    <property type="molecule type" value="Genomic_DNA"/>
</dbReference>
<keyword evidence="2" id="KW-1185">Reference proteome</keyword>
<gene>
    <name evidence="1" type="ORF">Fot_33135</name>
</gene>
<dbReference type="Proteomes" id="UP001604277">
    <property type="component" value="Unassembled WGS sequence"/>
</dbReference>